<evidence type="ECO:0000256" key="1">
    <source>
        <dbReference type="ARBA" id="ARBA00004370"/>
    </source>
</evidence>
<evidence type="ECO:0000256" key="4">
    <source>
        <dbReference type="ARBA" id="ARBA00022989"/>
    </source>
</evidence>
<dbReference type="Gene3D" id="1.10.8.500">
    <property type="entry name" value="HAMP domain in histidine kinase"/>
    <property type="match status" value="1"/>
</dbReference>
<comment type="subcellular location">
    <subcellularLocation>
        <location evidence="1">Membrane</location>
    </subcellularLocation>
</comment>
<dbReference type="InterPro" id="IPR018297">
    <property type="entry name" value="A/G_cyclase_CS"/>
</dbReference>
<dbReference type="GO" id="GO:0035556">
    <property type="term" value="P:intracellular signal transduction"/>
    <property type="evidence" value="ECO:0007669"/>
    <property type="project" value="InterPro"/>
</dbReference>
<dbReference type="AlphaFoldDB" id="A0A2P9AJ27"/>
<evidence type="ECO:0000256" key="5">
    <source>
        <dbReference type="ARBA" id="ARBA00023136"/>
    </source>
</evidence>
<comment type="similarity">
    <text evidence="7">Belongs to the adenylyl cyclase class-4/guanylyl cyclase family.</text>
</comment>
<dbReference type="Pfam" id="PF00672">
    <property type="entry name" value="HAMP"/>
    <property type="match status" value="1"/>
</dbReference>
<evidence type="ECO:0000313" key="11">
    <source>
        <dbReference type="EMBL" id="SJM31144.1"/>
    </source>
</evidence>
<proteinExistence type="inferred from homology"/>
<evidence type="ECO:0000256" key="3">
    <source>
        <dbReference type="ARBA" id="ARBA00022741"/>
    </source>
</evidence>
<evidence type="ECO:0000256" key="6">
    <source>
        <dbReference type="ARBA" id="ARBA00023239"/>
    </source>
</evidence>
<dbReference type="GO" id="GO:0004016">
    <property type="term" value="F:adenylate cyclase activity"/>
    <property type="evidence" value="ECO:0007669"/>
    <property type="project" value="UniProtKB-ARBA"/>
</dbReference>
<dbReference type="Pfam" id="PF00211">
    <property type="entry name" value="Guanylate_cyc"/>
    <property type="match status" value="1"/>
</dbReference>
<dbReference type="InterPro" id="IPR050401">
    <property type="entry name" value="Cyclic_nucleotide_synthase"/>
</dbReference>
<dbReference type="Proteomes" id="UP000245698">
    <property type="component" value="Unassembled WGS sequence"/>
</dbReference>
<organism evidence="11 12">
    <name type="scientific">Mesorhizobium delmotii</name>
    <dbReference type="NCBI Taxonomy" id="1631247"/>
    <lineage>
        <taxon>Bacteria</taxon>
        <taxon>Pseudomonadati</taxon>
        <taxon>Pseudomonadota</taxon>
        <taxon>Alphaproteobacteria</taxon>
        <taxon>Hyphomicrobiales</taxon>
        <taxon>Phyllobacteriaceae</taxon>
        <taxon>Mesorhizobium</taxon>
    </lineage>
</organism>
<dbReference type="Gene3D" id="3.30.70.1230">
    <property type="entry name" value="Nucleotide cyclase"/>
    <property type="match status" value="1"/>
</dbReference>
<dbReference type="SMART" id="SM00044">
    <property type="entry name" value="CYCc"/>
    <property type="match status" value="1"/>
</dbReference>
<evidence type="ECO:0000313" key="12">
    <source>
        <dbReference type="Proteomes" id="UP000245698"/>
    </source>
</evidence>
<name>A0A2P9AJ27_9HYPH</name>
<evidence type="ECO:0000256" key="7">
    <source>
        <dbReference type="RuleBase" id="RU000405"/>
    </source>
</evidence>
<dbReference type="InterPro" id="IPR001054">
    <property type="entry name" value="A/G_cyclase"/>
</dbReference>
<evidence type="ECO:0000259" key="10">
    <source>
        <dbReference type="PROSITE" id="PS50885"/>
    </source>
</evidence>
<dbReference type="Gene3D" id="3.30.450.20">
    <property type="entry name" value="PAS domain"/>
    <property type="match status" value="1"/>
</dbReference>
<keyword evidence="12" id="KW-1185">Reference proteome</keyword>
<dbReference type="SUPFAM" id="SSF55073">
    <property type="entry name" value="Nucleotide cyclase"/>
    <property type="match status" value="1"/>
</dbReference>
<dbReference type="InterPro" id="IPR003660">
    <property type="entry name" value="HAMP_dom"/>
</dbReference>
<dbReference type="PANTHER" id="PTHR11920:SF335">
    <property type="entry name" value="GUANYLATE CYCLASE"/>
    <property type="match status" value="1"/>
</dbReference>
<dbReference type="PROSITE" id="PS00452">
    <property type="entry name" value="GUANYLATE_CYCLASE_1"/>
    <property type="match status" value="1"/>
</dbReference>
<dbReference type="CDD" id="cd06225">
    <property type="entry name" value="HAMP"/>
    <property type="match status" value="1"/>
</dbReference>
<gene>
    <name evidence="11" type="ORF">BQ8482_180372</name>
</gene>
<dbReference type="PANTHER" id="PTHR11920">
    <property type="entry name" value="GUANYLYL CYCLASE"/>
    <property type="match status" value="1"/>
</dbReference>
<reference evidence="12" key="1">
    <citation type="submission" date="2016-12" db="EMBL/GenBank/DDBJ databases">
        <authorList>
            <person name="Brunel B."/>
        </authorList>
    </citation>
    <scope>NUCLEOTIDE SEQUENCE [LARGE SCALE GENOMIC DNA]</scope>
</reference>
<dbReference type="PROSITE" id="PS50885">
    <property type="entry name" value="HAMP"/>
    <property type="match status" value="1"/>
</dbReference>
<protein>
    <submittedName>
        <fullName evidence="11">Putative cyclase (Adenylyl-or guanylyl-)(Adenylate-or guanylate-)</fullName>
    </submittedName>
</protein>
<sequence>MSSSGVTSSSRPGRWGLAVKLFTTLVLLGATAVMVTGVLGYFRARDALEKAVFDQLAAARQIKARQVETYFRTIHAELRLLATSKMVVEATREFRIAIDKLDRAGAPPELRQKVGDWYAENFIPEMTRILGREPALSDYLPVGGAPYYLQYHYIAANPNPGERRKLLDDANDGSEYTKLHAIYHPLMRAAATTVGFFDFMMADPKSGRLIYTVQKEVDFTTSLQFGPYRRSNVAAAVARCAETADRSAVCLEDFAPYAPSGGAPIAFMGAPVIDEGVVIGVLVAQLSNEEIDNVVTGGRRWRQEGFGDTGEAYLVGPDHLVRSGPRAFYENQEGYFAELKSVGTSDEEIAAIQRYGTPVLHQRVDTKATRAALAGVEGTGEIIGYRGVPTLASWGPLEIPGVKWGLVAKIDTAEAFAPIARLRQDLLIVGGLALLVVAATAAWLSRALLGPLRELTAGVRRFAAGDYGASVPVRTRDEIGQLCLAFNGMVADLSQKNVVIENKNRENEELLLNVLPAPIANRLRGGEHSIADGFAEVTVAFADLVGFTALTAEMPPQEVVTFLNGLFTRFDVAANDLGIEKIKTVGDAYMAVCGLPVPVANHAERMVRMAIRMVHITREHAMQHNVSMKLRVGVNSGPVVAGVIGKSKYIYDLWGDTVNLASRMESGSVPDAVQVTRAVYEQLKDQFVFEPRGAIEVKGKGKVEAWLLRL</sequence>
<evidence type="ECO:0000256" key="2">
    <source>
        <dbReference type="ARBA" id="ARBA00022692"/>
    </source>
</evidence>
<keyword evidence="3" id="KW-0547">Nucleotide-binding</keyword>
<dbReference type="InterPro" id="IPR029787">
    <property type="entry name" value="Nucleotide_cyclase"/>
</dbReference>
<dbReference type="GO" id="GO:0016020">
    <property type="term" value="C:membrane"/>
    <property type="evidence" value="ECO:0007669"/>
    <property type="project" value="UniProtKB-SubCell"/>
</dbReference>
<keyword evidence="4 8" id="KW-1133">Transmembrane helix</keyword>
<keyword evidence="5 8" id="KW-0472">Membrane</keyword>
<feature type="domain" description="HAMP" evidence="10">
    <location>
        <begin position="446"/>
        <end position="498"/>
    </location>
</feature>
<evidence type="ECO:0000259" key="9">
    <source>
        <dbReference type="PROSITE" id="PS50125"/>
    </source>
</evidence>
<dbReference type="CDD" id="cd07302">
    <property type="entry name" value="CHD"/>
    <property type="match status" value="1"/>
</dbReference>
<dbReference type="GO" id="GO:0000166">
    <property type="term" value="F:nucleotide binding"/>
    <property type="evidence" value="ECO:0007669"/>
    <property type="project" value="UniProtKB-KW"/>
</dbReference>
<dbReference type="EMBL" id="FUIG01000024">
    <property type="protein sequence ID" value="SJM31144.1"/>
    <property type="molecule type" value="Genomic_DNA"/>
</dbReference>
<feature type="transmembrane region" description="Helical" evidence="8">
    <location>
        <begin position="426"/>
        <end position="444"/>
    </location>
</feature>
<dbReference type="GO" id="GO:0009190">
    <property type="term" value="P:cyclic nucleotide biosynthetic process"/>
    <property type="evidence" value="ECO:0007669"/>
    <property type="project" value="InterPro"/>
</dbReference>
<evidence type="ECO:0000256" key="8">
    <source>
        <dbReference type="SAM" id="Phobius"/>
    </source>
</evidence>
<feature type="domain" description="Guanylate cyclase" evidence="9">
    <location>
        <begin position="538"/>
        <end position="665"/>
    </location>
</feature>
<dbReference type="SMART" id="SM00304">
    <property type="entry name" value="HAMP"/>
    <property type="match status" value="1"/>
</dbReference>
<dbReference type="SUPFAM" id="SSF158472">
    <property type="entry name" value="HAMP domain-like"/>
    <property type="match status" value="1"/>
</dbReference>
<feature type="transmembrane region" description="Helical" evidence="8">
    <location>
        <begin position="20"/>
        <end position="42"/>
    </location>
</feature>
<keyword evidence="2 8" id="KW-0812">Transmembrane</keyword>
<accession>A0A2P9AJ27</accession>
<dbReference type="PROSITE" id="PS50125">
    <property type="entry name" value="GUANYLATE_CYCLASE_2"/>
    <property type="match status" value="1"/>
</dbReference>
<keyword evidence="6 7" id="KW-0456">Lyase</keyword>